<gene>
    <name evidence="1" type="ORF">MNB_SV-8-97</name>
</gene>
<dbReference type="SFLD" id="SFLDG01129">
    <property type="entry name" value="C1.5:_HAD__Beta-PGM__Phosphata"/>
    <property type="match status" value="1"/>
</dbReference>
<dbReference type="InterPro" id="IPR023214">
    <property type="entry name" value="HAD_sf"/>
</dbReference>
<dbReference type="PROSITE" id="PS01228">
    <property type="entry name" value="COF_1"/>
    <property type="match status" value="1"/>
</dbReference>
<sequence length="205" mass="23628">MSQKLIIFDMDGTLVNSSLTIANAINYVRQNLGYAPMDAEHILKHVNDHTVDPARFFYHAKAFEPKHEQWFSEYYTNNHEKELVLYDGIKELLESLKAQGHKLAVATNAYRGSTIESLTHLDIYDYFHALACYDDVPQGKPHPDMLYKIIKELEYPKEKTLFIGDGSRDEMASKRADIPYIMVDWGFTEHANAVRSVDALKRMLL</sequence>
<dbReference type="EMBL" id="FPHD01000058">
    <property type="protein sequence ID" value="SFV61971.1"/>
    <property type="molecule type" value="Genomic_DNA"/>
</dbReference>
<reference evidence="1" key="1">
    <citation type="submission" date="2016-10" db="EMBL/GenBank/DDBJ databases">
        <authorList>
            <person name="de Groot N.N."/>
        </authorList>
    </citation>
    <scope>NUCLEOTIDE SEQUENCE</scope>
</reference>
<accession>A0A1W1C8G0</accession>
<dbReference type="InterPro" id="IPR041492">
    <property type="entry name" value="HAD_2"/>
</dbReference>
<dbReference type="GO" id="GO:0005829">
    <property type="term" value="C:cytosol"/>
    <property type="evidence" value="ECO:0007669"/>
    <property type="project" value="TreeGrafter"/>
</dbReference>
<name>A0A1W1C8G0_9ZZZZ</name>
<dbReference type="GO" id="GO:0008967">
    <property type="term" value="F:phosphoglycolate phosphatase activity"/>
    <property type="evidence" value="ECO:0007669"/>
    <property type="project" value="TreeGrafter"/>
</dbReference>
<dbReference type="InterPro" id="IPR023198">
    <property type="entry name" value="PGP-like_dom2"/>
</dbReference>
<dbReference type="Gene3D" id="1.10.150.240">
    <property type="entry name" value="Putative phosphatase, domain 2"/>
    <property type="match status" value="1"/>
</dbReference>
<dbReference type="NCBIfam" id="TIGR01549">
    <property type="entry name" value="HAD-SF-IA-v1"/>
    <property type="match status" value="1"/>
</dbReference>
<proteinExistence type="predicted"/>
<dbReference type="SFLD" id="SFLDG01135">
    <property type="entry name" value="C1.5.6:_HAD__Beta-PGM__Phospha"/>
    <property type="match status" value="1"/>
</dbReference>
<dbReference type="InterPro" id="IPR036412">
    <property type="entry name" value="HAD-like_sf"/>
</dbReference>
<dbReference type="Gene3D" id="3.40.50.1000">
    <property type="entry name" value="HAD superfamily/HAD-like"/>
    <property type="match status" value="1"/>
</dbReference>
<evidence type="ECO:0000313" key="1">
    <source>
        <dbReference type="EMBL" id="SFV61971.1"/>
    </source>
</evidence>
<dbReference type="InterPro" id="IPR006439">
    <property type="entry name" value="HAD-SF_hydro_IA"/>
</dbReference>
<dbReference type="Pfam" id="PF13419">
    <property type="entry name" value="HAD_2"/>
    <property type="match status" value="1"/>
</dbReference>
<dbReference type="GO" id="GO:0006281">
    <property type="term" value="P:DNA repair"/>
    <property type="evidence" value="ECO:0007669"/>
    <property type="project" value="TreeGrafter"/>
</dbReference>
<dbReference type="InterPro" id="IPR050155">
    <property type="entry name" value="HAD-like_hydrolase_sf"/>
</dbReference>
<protein>
    <submittedName>
        <fullName evidence="1">Predicted phosphatase</fullName>
    </submittedName>
</protein>
<dbReference type="SUPFAM" id="SSF56784">
    <property type="entry name" value="HAD-like"/>
    <property type="match status" value="1"/>
</dbReference>
<dbReference type="PANTHER" id="PTHR43434">
    <property type="entry name" value="PHOSPHOGLYCOLATE PHOSPHATASE"/>
    <property type="match status" value="1"/>
</dbReference>
<organism evidence="1">
    <name type="scientific">hydrothermal vent metagenome</name>
    <dbReference type="NCBI Taxonomy" id="652676"/>
    <lineage>
        <taxon>unclassified sequences</taxon>
        <taxon>metagenomes</taxon>
        <taxon>ecological metagenomes</taxon>
    </lineage>
</organism>
<dbReference type="NCBIfam" id="TIGR01509">
    <property type="entry name" value="HAD-SF-IA-v3"/>
    <property type="match status" value="1"/>
</dbReference>
<dbReference type="SFLD" id="SFLDS00003">
    <property type="entry name" value="Haloacid_Dehalogenase"/>
    <property type="match status" value="1"/>
</dbReference>
<dbReference type="PANTHER" id="PTHR43434:SF24">
    <property type="entry name" value="HYDROLASE-RELATED"/>
    <property type="match status" value="1"/>
</dbReference>
<dbReference type="AlphaFoldDB" id="A0A1W1C8G0"/>